<evidence type="ECO:0000259" key="1">
    <source>
        <dbReference type="Pfam" id="PF00076"/>
    </source>
</evidence>
<dbReference type="GO" id="GO:0005730">
    <property type="term" value="C:nucleolus"/>
    <property type="evidence" value="ECO:0007669"/>
    <property type="project" value="TreeGrafter"/>
</dbReference>
<dbReference type="GO" id="GO:0000447">
    <property type="term" value="P:endonucleolytic cleavage in ITS1 to separate SSU-rRNA from 5.8S rRNA and LSU-rRNA from tricistronic rRNA transcript (SSU-rRNA, 5.8S rRNA, LSU-rRNA)"/>
    <property type="evidence" value="ECO:0007669"/>
    <property type="project" value="TreeGrafter"/>
</dbReference>
<dbReference type="GO" id="GO:0000480">
    <property type="term" value="P:endonucleolytic cleavage in 5'-ETS of tricistronic rRNA transcript (SSU-rRNA, 5.8S rRNA, LSU-rRNA)"/>
    <property type="evidence" value="ECO:0007669"/>
    <property type="project" value="TreeGrafter"/>
</dbReference>
<evidence type="ECO:0000313" key="3">
    <source>
        <dbReference type="Proteomes" id="UP000683925"/>
    </source>
</evidence>
<comment type="caution">
    <text evidence="2">The sequence shown here is derived from an EMBL/GenBank/DDBJ whole genome shotgun (WGS) entry which is preliminary data.</text>
</comment>
<dbReference type="GO" id="GO:0034462">
    <property type="term" value="P:small-subunit processome assembly"/>
    <property type="evidence" value="ECO:0007669"/>
    <property type="project" value="TreeGrafter"/>
</dbReference>
<dbReference type="Pfam" id="PF00076">
    <property type="entry name" value="RRM_1"/>
    <property type="match status" value="1"/>
</dbReference>
<dbReference type="InterPro" id="IPR039119">
    <property type="entry name" value="ABT1/Esf2"/>
</dbReference>
<dbReference type="OrthoDB" id="287393at2759"/>
<organism evidence="2 3">
    <name type="scientific">Paramecium octaurelia</name>
    <dbReference type="NCBI Taxonomy" id="43137"/>
    <lineage>
        <taxon>Eukaryota</taxon>
        <taxon>Sar</taxon>
        <taxon>Alveolata</taxon>
        <taxon>Ciliophora</taxon>
        <taxon>Intramacronucleata</taxon>
        <taxon>Oligohymenophorea</taxon>
        <taxon>Peniculida</taxon>
        <taxon>Parameciidae</taxon>
        <taxon>Paramecium</taxon>
    </lineage>
</organism>
<dbReference type="GO" id="GO:0003723">
    <property type="term" value="F:RNA binding"/>
    <property type="evidence" value="ECO:0007669"/>
    <property type="project" value="InterPro"/>
</dbReference>
<dbReference type="OMA" id="AHYLQSN"/>
<protein>
    <recommendedName>
        <fullName evidence="1">RRM domain-containing protein</fullName>
    </recommendedName>
</protein>
<keyword evidence="3" id="KW-1185">Reference proteome</keyword>
<gene>
    <name evidence="2" type="ORF">POCTA_138.1.T0820193</name>
</gene>
<proteinExistence type="predicted"/>
<dbReference type="Proteomes" id="UP000683925">
    <property type="component" value="Unassembled WGS sequence"/>
</dbReference>
<sequence length="153" mass="18223">MTDIEEKPILKVEEQKDQRGVCYISNVPPQMPISKIRELLQPYGIERVYFKSKGSGNNRSYSEGWVEFKDKKIAKMAALSLNGTNIIQKKHKQLSDYMWSIKYLAGFKWDDLNENFNYERRVQKKKLDLEINQSKKEHEFYLEKTIKKKVKQQ</sequence>
<dbReference type="PANTHER" id="PTHR12311:SF7">
    <property type="entry name" value="ACTIVATOR OF BASAL TRANSCRIPTION 1"/>
    <property type="match status" value="1"/>
</dbReference>
<dbReference type="EMBL" id="CAJJDP010000081">
    <property type="protein sequence ID" value="CAD8184201.1"/>
    <property type="molecule type" value="Genomic_DNA"/>
</dbReference>
<dbReference type="InterPro" id="IPR000504">
    <property type="entry name" value="RRM_dom"/>
</dbReference>
<dbReference type="GO" id="GO:0000472">
    <property type="term" value="P:endonucleolytic cleavage to generate mature 5'-end of SSU-rRNA from (SSU-rRNA, 5.8S rRNA, LSU-rRNA)"/>
    <property type="evidence" value="ECO:0007669"/>
    <property type="project" value="TreeGrafter"/>
</dbReference>
<evidence type="ECO:0000313" key="2">
    <source>
        <dbReference type="EMBL" id="CAD8184201.1"/>
    </source>
</evidence>
<reference evidence="2" key="1">
    <citation type="submission" date="2021-01" db="EMBL/GenBank/DDBJ databases">
        <authorList>
            <consortium name="Genoscope - CEA"/>
            <person name="William W."/>
        </authorList>
    </citation>
    <scope>NUCLEOTIDE SEQUENCE</scope>
</reference>
<feature type="domain" description="RRM" evidence="1">
    <location>
        <begin position="23"/>
        <end position="89"/>
    </location>
</feature>
<name>A0A8S1W4M4_PAROT</name>
<accession>A0A8S1W4M4</accession>
<dbReference type="AlphaFoldDB" id="A0A8S1W4M4"/>
<dbReference type="PANTHER" id="PTHR12311">
    <property type="entry name" value="ACTIVATOR OF BASAL TRANSCRIPTION 1"/>
    <property type="match status" value="1"/>
</dbReference>